<dbReference type="Proteomes" id="UP001500984">
    <property type="component" value="Unassembled WGS sequence"/>
</dbReference>
<evidence type="ECO:0000313" key="4">
    <source>
        <dbReference type="Proteomes" id="UP001500984"/>
    </source>
</evidence>
<reference evidence="3 4" key="1">
    <citation type="journal article" date="2019" name="Int. J. Syst. Evol. Microbiol.">
        <title>The Global Catalogue of Microorganisms (GCM) 10K type strain sequencing project: providing services to taxonomists for standard genome sequencing and annotation.</title>
        <authorList>
            <consortium name="The Broad Institute Genomics Platform"/>
            <consortium name="The Broad Institute Genome Sequencing Center for Infectious Disease"/>
            <person name="Wu L."/>
            <person name="Ma J."/>
        </authorList>
    </citation>
    <scope>NUCLEOTIDE SEQUENCE [LARGE SCALE GENOMIC DNA]</scope>
    <source>
        <strain evidence="3 4">JCM 15900</strain>
    </source>
</reference>
<feature type="region of interest" description="Disordered" evidence="1">
    <location>
        <begin position="282"/>
        <end position="339"/>
    </location>
</feature>
<accession>A0ABN2WC66</accession>
<proteinExistence type="predicted"/>
<protein>
    <submittedName>
        <fullName evidence="3">MBL fold metallo-hydrolase</fullName>
    </submittedName>
</protein>
<sequence>MMRLSAVGTSGSFGGPGATTSCYLVEWEAERRYAVLLDLGAGALGPLQSHIDPDALDAVVLSHLHPDHCFDIAGLYVHRTYSPWAVARREETGEPRAPLPVWAPEGALARLTAAYHTDPGRSPLAESAHPTDLTATFDFRDMREDEAFTVGGVRFEPFLVEHPVECYALRLTGPEGEVLTYSGDTDTCPGLLRAADRADLFLCEAAYEEERDSVRGVHLTGRRAGEAAASAGAGSLVLTHIPPWTREHIVAAEAAGAFAGPVSIARPGGTWAIGPGAVGAGPAVSPGKGAAAPEDAAPPAAAPQITSPASAEPVHASADGAGSRIGSPASAQAERKDTP</sequence>
<comment type="caution">
    <text evidence="3">The sequence shown here is derived from an EMBL/GenBank/DDBJ whole genome shotgun (WGS) entry which is preliminary data.</text>
</comment>
<dbReference type="Pfam" id="PF12706">
    <property type="entry name" value="Lactamase_B_2"/>
    <property type="match status" value="1"/>
</dbReference>
<evidence type="ECO:0000259" key="2">
    <source>
        <dbReference type="SMART" id="SM00849"/>
    </source>
</evidence>
<organism evidence="3 4">
    <name type="scientific">Brevibacterium salitolerans</name>
    <dbReference type="NCBI Taxonomy" id="1403566"/>
    <lineage>
        <taxon>Bacteria</taxon>
        <taxon>Bacillati</taxon>
        <taxon>Actinomycetota</taxon>
        <taxon>Actinomycetes</taxon>
        <taxon>Micrococcales</taxon>
        <taxon>Brevibacteriaceae</taxon>
        <taxon>Brevibacterium</taxon>
    </lineage>
</organism>
<dbReference type="Gene3D" id="3.60.15.10">
    <property type="entry name" value="Ribonuclease Z/Hydroxyacylglutathione hydrolase-like"/>
    <property type="match status" value="1"/>
</dbReference>
<keyword evidence="4" id="KW-1185">Reference proteome</keyword>
<feature type="domain" description="Metallo-beta-lactamase" evidence="2">
    <location>
        <begin position="19"/>
        <end position="222"/>
    </location>
</feature>
<dbReference type="SMART" id="SM00849">
    <property type="entry name" value="Lactamase_B"/>
    <property type="match status" value="1"/>
</dbReference>
<feature type="compositionally biased region" description="Low complexity" evidence="1">
    <location>
        <begin position="282"/>
        <end position="311"/>
    </location>
</feature>
<dbReference type="RefSeq" id="WP_344334424.1">
    <property type="nucleotide sequence ID" value="NZ_BAAAPZ010000001.1"/>
</dbReference>
<name>A0ABN2WC66_9MICO</name>
<gene>
    <name evidence="3" type="ORF">GCM10009823_01710</name>
</gene>
<dbReference type="EMBL" id="BAAAPZ010000001">
    <property type="protein sequence ID" value="GAA2087331.1"/>
    <property type="molecule type" value="Genomic_DNA"/>
</dbReference>
<evidence type="ECO:0000313" key="3">
    <source>
        <dbReference type="EMBL" id="GAA2087331.1"/>
    </source>
</evidence>
<dbReference type="SUPFAM" id="SSF56281">
    <property type="entry name" value="Metallo-hydrolase/oxidoreductase"/>
    <property type="match status" value="1"/>
</dbReference>
<dbReference type="PROSITE" id="PS51257">
    <property type="entry name" value="PROKAR_LIPOPROTEIN"/>
    <property type="match status" value="1"/>
</dbReference>
<evidence type="ECO:0000256" key="1">
    <source>
        <dbReference type="SAM" id="MobiDB-lite"/>
    </source>
</evidence>
<dbReference type="CDD" id="cd07716">
    <property type="entry name" value="RNaseZ_short-form-like_MBL-fold"/>
    <property type="match status" value="1"/>
</dbReference>
<dbReference type="PANTHER" id="PTHR46018">
    <property type="entry name" value="ZINC PHOSPHODIESTERASE ELAC PROTEIN 1"/>
    <property type="match status" value="1"/>
</dbReference>
<dbReference type="PANTHER" id="PTHR46018:SF4">
    <property type="entry name" value="METALLO-HYDROLASE YHFI-RELATED"/>
    <property type="match status" value="1"/>
</dbReference>
<dbReference type="InterPro" id="IPR001279">
    <property type="entry name" value="Metallo-B-lactamas"/>
</dbReference>
<dbReference type="InterPro" id="IPR036866">
    <property type="entry name" value="RibonucZ/Hydroxyglut_hydro"/>
</dbReference>